<feature type="chain" id="PRO_5004834184" evidence="1">
    <location>
        <begin position="22"/>
        <end position="186"/>
    </location>
</feature>
<name>W3X136_PESFW</name>
<keyword evidence="3" id="KW-1185">Reference proteome</keyword>
<dbReference type="EMBL" id="KI912113">
    <property type="protein sequence ID" value="ETS79838.1"/>
    <property type="molecule type" value="Genomic_DNA"/>
</dbReference>
<proteinExistence type="predicted"/>
<evidence type="ECO:0000313" key="3">
    <source>
        <dbReference type="Proteomes" id="UP000030651"/>
    </source>
</evidence>
<accession>W3X136</accession>
<dbReference type="InParanoid" id="W3X136"/>
<dbReference type="Proteomes" id="UP000030651">
    <property type="component" value="Unassembled WGS sequence"/>
</dbReference>
<keyword evidence="1" id="KW-0732">Signal</keyword>
<dbReference type="eggNOG" id="ENOG502SH4T">
    <property type="taxonomic scope" value="Eukaryota"/>
</dbReference>
<sequence length="186" mass="19197">MLPNIQLTLIQAAATLLAVTAQPLSQQLSVSGGLAEIPSPPSPEPIEISEVPMPPVVQGNASCSTSLNHRGTGCISQEPGLTGVSFMPDGHHLVVPMVFAGAPSAPDPASIYTGNQLVLLKIDGSTFSNGDTWKCITCGVPDENAVGSATSILDYPQAFRDGKRVLAGTNIIECGDFLLAEDACTP</sequence>
<dbReference type="HOGENOM" id="CLU_1454892_0_0_1"/>
<dbReference type="AlphaFoldDB" id="W3X136"/>
<evidence type="ECO:0000256" key="1">
    <source>
        <dbReference type="SAM" id="SignalP"/>
    </source>
</evidence>
<evidence type="ECO:0000313" key="2">
    <source>
        <dbReference type="EMBL" id="ETS79838.1"/>
    </source>
</evidence>
<gene>
    <name evidence="2" type="ORF">PFICI_07367</name>
</gene>
<reference evidence="3" key="1">
    <citation type="journal article" date="2015" name="BMC Genomics">
        <title>Genomic and transcriptomic analysis of the endophytic fungus Pestalotiopsis fici reveals its lifestyle and high potential for synthesis of natural products.</title>
        <authorList>
            <person name="Wang X."/>
            <person name="Zhang X."/>
            <person name="Liu L."/>
            <person name="Xiang M."/>
            <person name="Wang W."/>
            <person name="Sun X."/>
            <person name="Che Y."/>
            <person name="Guo L."/>
            <person name="Liu G."/>
            <person name="Guo L."/>
            <person name="Wang C."/>
            <person name="Yin W.B."/>
            <person name="Stadler M."/>
            <person name="Zhang X."/>
            <person name="Liu X."/>
        </authorList>
    </citation>
    <scope>NUCLEOTIDE SEQUENCE [LARGE SCALE GENOMIC DNA]</scope>
    <source>
        <strain evidence="3">W106-1 / CGMCC3.15140</strain>
    </source>
</reference>
<feature type="signal peptide" evidence="1">
    <location>
        <begin position="1"/>
        <end position="21"/>
    </location>
</feature>
<dbReference type="KEGG" id="pfy:PFICI_07367"/>
<dbReference type="OrthoDB" id="10265322at2759"/>
<dbReference type="GeneID" id="19272380"/>
<dbReference type="RefSeq" id="XP_007834139.1">
    <property type="nucleotide sequence ID" value="XM_007835948.1"/>
</dbReference>
<organism evidence="2 3">
    <name type="scientific">Pestalotiopsis fici (strain W106-1 / CGMCC3.15140)</name>
    <dbReference type="NCBI Taxonomy" id="1229662"/>
    <lineage>
        <taxon>Eukaryota</taxon>
        <taxon>Fungi</taxon>
        <taxon>Dikarya</taxon>
        <taxon>Ascomycota</taxon>
        <taxon>Pezizomycotina</taxon>
        <taxon>Sordariomycetes</taxon>
        <taxon>Xylariomycetidae</taxon>
        <taxon>Amphisphaeriales</taxon>
        <taxon>Sporocadaceae</taxon>
        <taxon>Pestalotiopsis</taxon>
    </lineage>
</organism>
<protein>
    <submittedName>
        <fullName evidence="2">Uncharacterized protein</fullName>
    </submittedName>
</protein>